<comment type="caution">
    <text evidence="1">The sequence shown here is derived from an EMBL/GenBank/DDBJ whole genome shotgun (WGS) entry which is preliminary data.</text>
</comment>
<gene>
    <name evidence="1" type="ORF">HMPREF7215_1101</name>
</gene>
<dbReference type="Proteomes" id="UP000006462">
    <property type="component" value="Unassembled WGS sequence"/>
</dbReference>
<sequence>MAEAGLFRAKRFSARKTLPFPVKQNVVPRGCQERPAKR</sequence>
<accession>A0ABM9ZT20</accession>
<proteinExistence type="predicted"/>
<evidence type="ECO:0000313" key="2">
    <source>
        <dbReference type="Proteomes" id="UP000006462"/>
    </source>
</evidence>
<reference evidence="1 2" key="1">
    <citation type="submission" date="2009-12" db="EMBL/GenBank/DDBJ databases">
        <authorList>
            <person name="Shrivastava S."/>
            <person name="Madupu R."/>
            <person name="Durkin A.S."/>
            <person name="Torralba M."/>
            <person name="Methe B."/>
            <person name="Sutton G.G."/>
            <person name="Strausberg R.L."/>
            <person name="Nelson K.E."/>
        </authorList>
    </citation>
    <scope>NUCLEOTIDE SEQUENCE [LARGE SCALE GENOMIC DNA]</scope>
    <source>
        <strain evidence="1 2">W5455</strain>
    </source>
</reference>
<evidence type="ECO:0000313" key="1">
    <source>
        <dbReference type="EMBL" id="EFB89998.1"/>
    </source>
</evidence>
<keyword evidence="2" id="KW-1185">Reference proteome</keyword>
<dbReference type="EMBL" id="ADFP01000100">
    <property type="protein sequence ID" value="EFB89998.1"/>
    <property type="molecule type" value="Genomic_DNA"/>
</dbReference>
<name>A0ABM9ZT20_9BACT</name>
<protein>
    <submittedName>
        <fullName evidence="1">Uncharacterized protein</fullName>
    </submittedName>
</protein>
<organism evidence="1 2">
    <name type="scientific">Pyramidobacter piscolens W5455</name>
    <dbReference type="NCBI Taxonomy" id="352165"/>
    <lineage>
        <taxon>Bacteria</taxon>
        <taxon>Thermotogati</taxon>
        <taxon>Synergistota</taxon>
        <taxon>Synergistia</taxon>
        <taxon>Synergistales</taxon>
        <taxon>Dethiosulfovibrionaceae</taxon>
        <taxon>Pyramidobacter</taxon>
    </lineage>
</organism>